<dbReference type="InterPro" id="IPR037225">
    <property type="entry name" value="Nuo51_FMN-bd_sf"/>
</dbReference>
<dbReference type="GO" id="GO:0016020">
    <property type="term" value="C:membrane"/>
    <property type="evidence" value="ECO:0007669"/>
    <property type="project" value="InterPro"/>
</dbReference>
<dbReference type="GO" id="GO:0051539">
    <property type="term" value="F:4 iron, 4 sulfur cluster binding"/>
    <property type="evidence" value="ECO:0007669"/>
    <property type="project" value="UniProtKB-KW"/>
</dbReference>
<protein>
    <recommendedName>
        <fullName evidence="8">4Fe-4S ferredoxin-type domain-containing protein</fullName>
    </recommendedName>
</protein>
<evidence type="ECO:0000259" key="8">
    <source>
        <dbReference type="PROSITE" id="PS51379"/>
    </source>
</evidence>
<dbReference type="GO" id="GO:0009055">
    <property type="term" value="F:electron transfer activity"/>
    <property type="evidence" value="ECO:0007669"/>
    <property type="project" value="InterPro"/>
</dbReference>
<dbReference type="Pfam" id="PF01512">
    <property type="entry name" value="Complex1_51K"/>
    <property type="match status" value="1"/>
</dbReference>
<dbReference type="SUPFAM" id="SSF46548">
    <property type="entry name" value="alpha-helical ferredoxin"/>
    <property type="match status" value="1"/>
</dbReference>
<dbReference type="PROSITE" id="PS00198">
    <property type="entry name" value="4FE4S_FER_1"/>
    <property type="match status" value="2"/>
</dbReference>
<dbReference type="GO" id="GO:0046872">
    <property type="term" value="F:metal ion binding"/>
    <property type="evidence" value="ECO:0007669"/>
    <property type="project" value="UniProtKB-KW"/>
</dbReference>
<dbReference type="NCBIfam" id="TIGR01945">
    <property type="entry name" value="rnfC"/>
    <property type="match status" value="1"/>
</dbReference>
<evidence type="ECO:0000256" key="3">
    <source>
        <dbReference type="ARBA" id="ARBA00022723"/>
    </source>
</evidence>
<reference evidence="9" key="1">
    <citation type="journal article" date="2014" name="Front. Microbiol.">
        <title>High frequency of phylogenetically diverse reductive dehalogenase-homologous genes in deep subseafloor sedimentary metagenomes.</title>
        <authorList>
            <person name="Kawai M."/>
            <person name="Futagami T."/>
            <person name="Toyoda A."/>
            <person name="Takaki Y."/>
            <person name="Nishi S."/>
            <person name="Hori S."/>
            <person name="Arai W."/>
            <person name="Tsubouchi T."/>
            <person name="Morono Y."/>
            <person name="Uchiyama I."/>
            <person name="Ito T."/>
            <person name="Fujiyama A."/>
            <person name="Inagaki F."/>
            <person name="Takami H."/>
        </authorList>
    </citation>
    <scope>NUCLEOTIDE SEQUENCE</scope>
    <source>
        <strain evidence="9">Expedition CK06-06</strain>
    </source>
</reference>
<dbReference type="Gene3D" id="3.40.50.11540">
    <property type="entry name" value="NADH-ubiquinone oxidoreductase 51kDa subunit"/>
    <property type="match status" value="1"/>
</dbReference>
<dbReference type="NCBIfam" id="NF003454">
    <property type="entry name" value="PRK05035.1"/>
    <property type="match status" value="1"/>
</dbReference>
<organism evidence="9">
    <name type="scientific">marine sediment metagenome</name>
    <dbReference type="NCBI Taxonomy" id="412755"/>
    <lineage>
        <taxon>unclassified sequences</taxon>
        <taxon>metagenomes</taxon>
        <taxon>ecological metagenomes</taxon>
    </lineage>
</organism>
<dbReference type="SUPFAM" id="SSF142019">
    <property type="entry name" value="Nqo1 FMN-binding domain-like"/>
    <property type="match status" value="1"/>
</dbReference>
<evidence type="ECO:0000256" key="7">
    <source>
        <dbReference type="ARBA" id="ARBA00023014"/>
    </source>
</evidence>
<sequence length="453" mass="49275">MGIVVKKKSAFKGLLLPENKITAKKPTEILPVPEKVTIPLQQSIGAPCEFIVKRKDMVKAGQKIADSTSYVSAPIHASISGKVSKIVKVVNPVTSTIMDAVVIESDGEERWVGLKKLFDIKKSDDFSGLKKIVNSTGKKEILKKIREAGVVGLGGATFPTHVKLNPPPDKKIDTLILNGCECEPFITSDHRIMLEYGRQVLAGLYIISRTITPENIYIAIEDNKEDAIRCLEELIIKMEFSSIFKLVSLKSGYPMGAEKTLIKTITGRSVPIGGLPMDVGVIVNNVATSKSVYEAVIESRPLVDKVVTVTGAIENPKNLLARVGTTIGYLIDRCGEVGSGTNYIIIGGPMMGISIVDTDFPVTKGTNCVLVKEGKTQIEQNCINCGRCVDICPMKLIPLTYVRNVKRGNFEVCREYYIENCIECGSCAYVCPANIPIVGYIKTCKSTIAKNNG</sequence>
<dbReference type="Pfam" id="PF12838">
    <property type="entry name" value="Fer4_7"/>
    <property type="match status" value="1"/>
</dbReference>
<dbReference type="Pfam" id="PF10531">
    <property type="entry name" value="SLBB"/>
    <property type="match status" value="1"/>
</dbReference>
<dbReference type="AlphaFoldDB" id="X1FG60"/>
<dbReference type="InterPro" id="IPR017896">
    <property type="entry name" value="4Fe4S_Fe-S-bd"/>
</dbReference>
<evidence type="ECO:0000256" key="2">
    <source>
        <dbReference type="ARBA" id="ARBA00022485"/>
    </source>
</evidence>
<gene>
    <name evidence="9" type="ORF">S03H2_01243</name>
</gene>
<keyword evidence="7" id="KW-0411">Iron-sulfur</keyword>
<evidence type="ECO:0000256" key="5">
    <source>
        <dbReference type="ARBA" id="ARBA00022982"/>
    </source>
</evidence>
<keyword evidence="1" id="KW-0813">Transport</keyword>
<dbReference type="Gene3D" id="3.30.70.20">
    <property type="match status" value="1"/>
</dbReference>
<evidence type="ECO:0000256" key="6">
    <source>
        <dbReference type="ARBA" id="ARBA00023004"/>
    </source>
</evidence>
<evidence type="ECO:0000256" key="1">
    <source>
        <dbReference type="ARBA" id="ARBA00022448"/>
    </source>
</evidence>
<dbReference type="Pfam" id="PF13375">
    <property type="entry name" value="RnfC_N"/>
    <property type="match status" value="1"/>
</dbReference>
<keyword evidence="2" id="KW-0004">4Fe-4S</keyword>
<dbReference type="PANTHER" id="PTHR43034:SF2">
    <property type="entry name" value="ION-TRANSLOCATING OXIDOREDUCTASE COMPLEX SUBUNIT C"/>
    <property type="match status" value="1"/>
</dbReference>
<dbReference type="EMBL" id="BARU01000350">
    <property type="protein sequence ID" value="GAH19783.1"/>
    <property type="molecule type" value="Genomic_DNA"/>
</dbReference>
<proteinExistence type="inferred from homology"/>
<dbReference type="InterPro" id="IPR017900">
    <property type="entry name" value="4Fe4S_Fe_S_CS"/>
</dbReference>
<keyword evidence="4" id="KW-0677">Repeat</keyword>
<dbReference type="PANTHER" id="PTHR43034">
    <property type="entry name" value="ION-TRANSLOCATING OXIDOREDUCTASE COMPLEX SUBUNIT C"/>
    <property type="match status" value="1"/>
</dbReference>
<keyword evidence="6" id="KW-0408">Iron</keyword>
<accession>X1FG60</accession>
<feature type="domain" description="4Fe-4S ferredoxin-type" evidence="8">
    <location>
        <begin position="410"/>
        <end position="441"/>
    </location>
</feature>
<evidence type="ECO:0000313" key="9">
    <source>
        <dbReference type="EMBL" id="GAH19783.1"/>
    </source>
</evidence>
<dbReference type="PROSITE" id="PS51379">
    <property type="entry name" value="4FE4S_FER_2"/>
    <property type="match status" value="2"/>
</dbReference>
<feature type="domain" description="4Fe-4S ferredoxin-type" evidence="8">
    <location>
        <begin position="374"/>
        <end position="402"/>
    </location>
</feature>
<dbReference type="InterPro" id="IPR019554">
    <property type="entry name" value="Soluble_ligand-bd"/>
</dbReference>
<dbReference type="InterPro" id="IPR026902">
    <property type="entry name" value="RnfC_N"/>
</dbReference>
<comment type="caution">
    <text evidence="9">The sequence shown here is derived from an EMBL/GenBank/DDBJ whole genome shotgun (WGS) entry which is preliminary data.</text>
</comment>
<dbReference type="InterPro" id="IPR011538">
    <property type="entry name" value="Nuo51_FMN-bd"/>
</dbReference>
<name>X1FG60_9ZZZZ</name>
<evidence type="ECO:0000256" key="4">
    <source>
        <dbReference type="ARBA" id="ARBA00022737"/>
    </source>
</evidence>
<keyword evidence="5" id="KW-0249">Electron transport</keyword>
<dbReference type="HAMAP" id="MF_00461">
    <property type="entry name" value="RsxC_RnfC"/>
    <property type="match status" value="1"/>
</dbReference>
<dbReference type="InterPro" id="IPR010208">
    <property type="entry name" value="Ion_transpt_RnfC/RsxC"/>
</dbReference>
<keyword evidence="3" id="KW-0479">Metal-binding</keyword>